<dbReference type="EMBL" id="HACM01010073">
    <property type="protein sequence ID" value="CRZ10515.1"/>
    <property type="molecule type" value="Transcribed_RNA"/>
</dbReference>
<dbReference type="AlphaFoldDB" id="A0A0H5R8S3"/>
<organism evidence="2">
    <name type="scientific">Spongospora subterranea</name>
    <dbReference type="NCBI Taxonomy" id="70186"/>
    <lineage>
        <taxon>Eukaryota</taxon>
        <taxon>Sar</taxon>
        <taxon>Rhizaria</taxon>
        <taxon>Endomyxa</taxon>
        <taxon>Phytomyxea</taxon>
        <taxon>Plasmodiophorida</taxon>
        <taxon>Plasmodiophoridae</taxon>
        <taxon>Spongospora</taxon>
    </lineage>
</organism>
<evidence type="ECO:0000313" key="2">
    <source>
        <dbReference type="EMBL" id="CRZ10515.1"/>
    </source>
</evidence>
<accession>A0A0H5R8S3</accession>
<sequence>GVPSKSTPWRHSFLLTHDGAIADHISAGWSPSGCISGARVRLQNAAGRFIRAGGGSCVSGRPGANSDVGGDHDGVHFGRAGDSHRQSSDGFRNQIERGR</sequence>
<feature type="compositionally biased region" description="Basic and acidic residues" evidence="1">
    <location>
        <begin position="69"/>
        <end position="87"/>
    </location>
</feature>
<proteinExistence type="predicted"/>
<evidence type="ECO:0000256" key="1">
    <source>
        <dbReference type="SAM" id="MobiDB-lite"/>
    </source>
</evidence>
<name>A0A0H5R8S3_9EUKA</name>
<reference evidence="2" key="1">
    <citation type="submission" date="2015-04" db="EMBL/GenBank/DDBJ databases">
        <title>The genome sequence of the plant pathogenic Rhizarian Plasmodiophora brassicae reveals insights in its biotrophic life cycle and the origin of chitin synthesis.</title>
        <authorList>
            <person name="Schwelm A."/>
            <person name="Fogelqvist J."/>
            <person name="Knaust A."/>
            <person name="Julke S."/>
            <person name="Lilja T."/>
            <person name="Dhandapani V."/>
            <person name="Bonilla-Rosso G."/>
            <person name="Karlsson M."/>
            <person name="Shevchenko A."/>
            <person name="Choi S.R."/>
            <person name="Kim H.G."/>
            <person name="Park J.Y."/>
            <person name="Lim Y.P."/>
            <person name="Ludwig-Muller J."/>
            <person name="Dixelius C."/>
        </authorList>
    </citation>
    <scope>NUCLEOTIDE SEQUENCE</scope>
    <source>
        <tissue evidence="2">Potato root galls</tissue>
    </source>
</reference>
<protein>
    <submittedName>
        <fullName evidence="2">Uncharacterized protein</fullName>
    </submittedName>
</protein>
<feature type="non-terminal residue" evidence="2">
    <location>
        <position position="1"/>
    </location>
</feature>
<feature type="region of interest" description="Disordered" evidence="1">
    <location>
        <begin position="54"/>
        <end position="99"/>
    </location>
</feature>